<dbReference type="Proteomes" id="UP001589858">
    <property type="component" value="Unassembled WGS sequence"/>
</dbReference>
<evidence type="ECO:0000313" key="2">
    <source>
        <dbReference type="EMBL" id="MFC0686268.1"/>
    </source>
</evidence>
<keyword evidence="1" id="KW-0812">Transmembrane</keyword>
<feature type="transmembrane region" description="Helical" evidence="1">
    <location>
        <begin position="137"/>
        <end position="162"/>
    </location>
</feature>
<proteinExistence type="predicted"/>
<name>A0ABV6SAI5_9SPHN</name>
<protein>
    <submittedName>
        <fullName evidence="2">Bile acid:sodium symporter</fullName>
    </submittedName>
</protein>
<reference evidence="2 3" key="1">
    <citation type="submission" date="2024-09" db="EMBL/GenBank/DDBJ databases">
        <authorList>
            <person name="Sun Q."/>
            <person name="Mori K."/>
        </authorList>
    </citation>
    <scope>NUCLEOTIDE SEQUENCE [LARGE SCALE GENOMIC DNA]</scope>
    <source>
        <strain evidence="2 3">CICC 11035S</strain>
    </source>
</reference>
<feature type="transmembrane region" description="Helical" evidence="1">
    <location>
        <begin position="68"/>
        <end position="85"/>
    </location>
</feature>
<feature type="transmembrane region" description="Helical" evidence="1">
    <location>
        <begin position="174"/>
        <end position="195"/>
    </location>
</feature>
<evidence type="ECO:0000256" key="1">
    <source>
        <dbReference type="SAM" id="Phobius"/>
    </source>
</evidence>
<feature type="transmembrane region" description="Helical" evidence="1">
    <location>
        <begin position="97"/>
        <end position="125"/>
    </location>
</feature>
<organism evidence="2 3">
    <name type="scientific">Novosphingobium clariflavum</name>
    <dbReference type="NCBI Taxonomy" id="2029884"/>
    <lineage>
        <taxon>Bacteria</taxon>
        <taxon>Pseudomonadati</taxon>
        <taxon>Pseudomonadota</taxon>
        <taxon>Alphaproteobacteria</taxon>
        <taxon>Sphingomonadales</taxon>
        <taxon>Sphingomonadaceae</taxon>
        <taxon>Novosphingobium</taxon>
    </lineage>
</organism>
<dbReference type="Gene3D" id="1.20.1530.20">
    <property type="match status" value="1"/>
</dbReference>
<gene>
    <name evidence="2" type="ORF">ACFFF8_16895</name>
</gene>
<keyword evidence="1" id="KW-0472">Membrane</keyword>
<feature type="transmembrane region" description="Helical" evidence="1">
    <location>
        <begin position="201"/>
        <end position="220"/>
    </location>
</feature>
<dbReference type="InterPro" id="IPR038770">
    <property type="entry name" value="Na+/solute_symporter_sf"/>
</dbReference>
<dbReference type="EMBL" id="JBHLTM010000061">
    <property type="protein sequence ID" value="MFC0686268.1"/>
    <property type="molecule type" value="Genomic_DNA"/>
</dbReference>
<comment type="caution">
    <text evidence="2">The sequence shown here is derived from an EMBL/GenBank/DDBJ whole genome shotgun (WGS) entry which is preliminary data.</text>
</comment>
<keyword evidence="1" id="KW-1133">Transmembrane helix</keyword>
<evidence type="ECO:0000313" key="3">
    <source>
        <dbReference type="Proteomes" id="UP001589858"/>
    </source>
</evidence>
<feature type="transmembrane region" description="Helical" evidence="1">
    <location>
        <begin position="254"/>
        <end position="274"/>
    </location>
</feature>
<dbReference type="RefSeq" id="WP_267218974.1">
    <property type="nucleotide sequence ID" value="NZ_JAPCWC010000002.1"/>
</dbReference>
<keyword evidence="3" id="KW-1185">Reference proteome</keyword>
<accession>A0ABV6SAI5</accession>
<sequence>MTLVAILKLGMVLSIVVSLFALALRAKIGDLAYLGTHWRRGIGAFVAMFVIVPVAAILMVRLFEMNRAVEIALIAIAFSPLPPILPGKQLKAGGNACYVTGLLFGATLASIVVAPLGVALVARIFGIDAAITAKDVAMPLAITVLLPIVLGLVLAPVLGGAVDKVSDVARKLGAAVLLVSVLGLLIIVAPAMWGLVGDGTLLAFAVIAAIGFGAGYLLGGPNPGDRAALALAASSRHPGAAIAIASHALTDSTLVPAAVLLSMVVSTIVGIPLMRMLDRAEPSA</sequence>
<feature type="transmembrane region" description="Helical" evidence="1">
    <location>
        <begin position="6"/>
        <end position="24"/>
    </location>
</feature>
<feature type="transmembrane region" description="Helical" evidence="1">
    <location>
        <begin position="44"/>
        <end position="62"/>
    </location>
</feature>